<evidence type="ECO:0000256" key="1">
    <source>
        <dbReference type="ARBA" id="ARBA00008857"/>
    </source>
</evidence>
<dbReference type="InterPro" id="IPR058717">
    <property type="entry name" value="Phage_L5_Integrase_N"/>
</dbReference>
<dbReference type="Pfam" id="PF26003">
    <property type="entry name" value="Integrase_N_phage"/>
    <property type="match status" value="1"/>
</dbReference>
<dbReference type="Gene3D" id="1.10.150.130">
    <property type="match status" value="1"/>
</dbReference>
<proteinExistence type="inferred from homology"/>
<dbReference type="RefSeq" id="WP_345507617.1">
    <property type="nucleotide sequence ID" value="NZ_BAABIW010000015.1"/>
</dbReference>
<evidence type="ECO:0000259" key="6">
    <source>
        <dbReference type="PROSITE" id="PS51898"/>
    </source>
</evidence>
<evidence type="ECO:0000256" key="4">
    <source>
        <dbReference type="PROSITE-ProRule" id="PRU01248"/>
    </source>
</evidence>
<dbReference type="SUPFAM" id="SSF56349">
    <property type="entry name" value="DNA breaking-rejoining enzymes"/>
    <property type="match status" value="1"/>
</dbReference>
<dbReference type="InterPro" id="IPR002104">
    <property type="entry name" value="Integrase_catalytic"/>
</dbReference>
<keyword evidence="2 4" id="KW-0238">DNA-binding</keyword>
<organism evidence="8 9">
    <name type="scientific">Terrabacter aeriphilus</name>
    <dbReference type="NCBI Taxonomy" id="515662"/>
    <lineage>
        <taxon>Bacteria</taxon>
        <taxon>Bacillati</taxon>
        <taxon>Actinomycetota</taxon>
        <taxon>Actinomycetes</taxon>
        <taxon>Micrococcales</taxon>
        <taxon>Intrasporangiaceae</taxon>
        <taxon>Terrabacter</taxon>
    </lineage>
</organism>
<reference evidence="9" key="1">
    <citation type="journal article" date="2019" name="Int. J. Syst. Evol. Microbiol.">
        <title>The Global Catalogue of Microorganisms (GCM) 10K type strain sequencing project: providing services to taxonomists for standard genome sequencing and annotation.</title>
        <authorList>
            <consortium name="The Broad Institute Genomics Platform"/>
            <consortium name="The Broad Institute Genome Sequencing Center for Infectious Disease"/>
            <person name="Wu L."/>
            <person name="Ma J."/>
        </authorList>
    </citation>
    <scope>NUCLEOTIDE SEQUENCE [LARGE SCALE GENOMIC DNA]</scope>
    <source>
        <strain evidence="9">JCM 17687</strain>
    </source>
</reference>
<dbReference type="PROSITE" id="PS51898">
    <property type="entry name" value="TYR_RECOMBINASE"/>
    <property type="match status" value="1"/>
</dbReference>
<comment type="caution">
    <text evidence="8">The sequence shown here is derived from an EMBL/GenBank/DDBJ whole genome shotgun (WGS) entry which is preliminary data.</text>
</comment>
<feature type="domain" description="Core-binding (CB)" evidence="7">
    <location>
        <begin position="96"/>
        <end position="173"/>
    </location>
</feature>
<evidence type="ECO:0000313" key="8">
    <source>
        <dbReference type="EMBL" id="GAA5027916.1"/>
    </source>
</evidence>
<evidence type="ECO:0000313" key="9">
    <source>
        <dbReference type="Proteomes" id="UP001500427"/>
    </source>
</evidence>
<dbReference type="Proteomes" id="UP001500427">
    <property type="component" value="Unassembled WGS sequence"/>
</dbReference>
<feature type="region of interest" description="Disordered" evidence="5">
    <location>
        <begin position="1"/>
        <end position="38"/>
    </location>
</feature>
<evidence type="ECO:0000259" key="7">
    <source>
        <dbReference type="PROSITE" id="PS51900"/>
    </source>
</evidence>
<dbReference type="PROSITE" id="PS51900">
    <property type="entry name" value="CB"/>
    <property type="match status" value="1"/>
</dbReference>
<dbReference type="InterPro" id="IPR010998">
    <property type="entry name" value="Integrase_recombinase_N"/>
</dbReference>
<sequence length="394" mass="43589">MRQPVHPEGPADGTAATPATRRSGGNNTGRRRGFGNVRRLPSKRYQASYLGPDGRRHLAPTTFHTKSDAEAWLSVQSAAITEARWHPAPHSPAPLPAFAEYAHFWLAGRELKPRTRAEYARLLTVLIAAFGPTPLDEITPEAVKAWYSGWGQKRPAARAHAYSLLRTVLNTAVEEERLSGNPCRIRGAGRNPSRLGMRPATLDELTQIADAMPDRYQLMVHLAAWCALRFGELTELRRKDIDLLHGLIRVRRAVTWPDGQPHVGTPKSAAGTRDVTVPPHLLPQIRAHLATHAQRGADGLIFPNTDGRHMHHGSLYKVYKPARAAAGRPDLRWHDLRHTGATLAAHAGATTRELMDRLGHSTASMAMRYQHVADDRPAEIARRLSALVEQQAVR</sequence>
<keyword evidence="9" id="KW-1185">Reference proteome</keyword>
<dbReference type="PANTHER" id="PTHR30349">
    <property type="entry name" value="PHAGE INTEGRASE-RELATED"/>
    <property type="match status" value="1"/>
</dbReference>
<dbReference type="Gene3D" id="1.10.443.10">
    <property type="entry name" value="Intergrase catalytic core"/>
    <property type="match status" value="1"/>
</dbReference>
<keyword evidence="3" id="KW-0233">DNA recombination</keyword>
<feature type="compositionally biased region" description="Low complexity" evidence="5">
    <location>
        <begin position="10"/>
        <end position="25"/>
    </location>
</feature>
<protein>
    <submittedName>
        <fullName evidence="8">Site-specific integrase</fullName>
    </submittedName>
</protein>
<evidence type="ECO:0000256" key="2">
    <source>
        <dbReference type="ARBA" id="ARBA00023125"/>
    </source>
</evidence>
<accession>A0ABP9JDF1</accession>
<gene>
    <name evidence="8" type="ORF">GCM10023258_22980</name>
</gene>
<dbReference type="CDD" id="cd01189">
    <property type="entry name" value="INT_ICEBs1_C_like"/>
    <property type="match status" value="1"/>
</dbReference>
<dbReference type="InterPro" id="IPR011010">
    <property type="entry name" value="DNA_brk_join_enz"/>
</dbReference>
<dbReference type="InterPro" id="IPR013762">
    <property type="entry name" value="Integrase-like_cat_sf"/>
</dbReference>
<dbReference type="Pfam" id="PF00589">
    <property type="entry name" value="Phage_integrase"/>
    <property type="match status" value="1"/>
</dbReference>
<evidence type="ECO:0000256" key="3">
    <source>
        <dbReference type="ARBA" id="ARBA00023172"/>
    </source>
</evidence>
<dbReference type="InterPro" id="IPR050090">
    <property type="entry name" value="Tyrosine_recombinase_XerCD"/>
</dbReference>
<evidence type="ECO:0000256" key="5">
    <source>
        <dbReference type="SAM" id="MobiDB-lite"/>
    </source>
</evidence>
<dbReference type="InterPro" id="IPR044068">
    <property type="entry name" value="CB"/>
</dbReference>
<name>A0ABP9JDF1_9MICO</name>
<dbReference type="PANTHER" id="PTHR30349:SF64">
    <property type="entry name" value="PROPHAGE INTEGRASE INTD-RELATED"/>
    <property type="match status" value="1"/>
</dbReference>
<feature type="domain" description="Tyr recombinase" evidence="6">
    <location>
        <begin position="195"/>
        <end position="382"/>
    </location>
</feature>
<comment type="similarity">
    <text evidence="1">Belongs to the 'phage' integrase family.</text>
</comment>
<dbReference type="EMBL" id="BAABIW010000015">
    <property type="protein sequence ID" value="GAA5027916.1"/>
    <property type="molecule type" value="Genomic_DNA"/>
</dbReference>